<name>R0KHG0_EXST2</name>
<gene>
    <name evidence="2" type="ORF">SETTUDRAFT_178554</name>
</gene>
<dbReference type="GeneID" id="19401620"/>
<dbReference type="OrthoDB" id="5351220at2759"/>
<reference evidence="2 3" key="1">
    <citation type="journal article" date="2012" name="PLoS Pathog.">
        <title>Diverse lifestyles and strategies of plant pathogenesis encoded in the genomes of eighteen Dothideomycetes fungi.</title>
        <authorList>
            <person name="Ohm R.A."/>
            <person name="Feau N."/>
            <person name="Henrissat B."/>
            <person name="Schoch C.L."/>
            <person name="Horwitz B.A."/>
            <person name="Barry K.W."/>
            <person name="Condon B.J."/>
            <person name="Copeland A.C."/>
            <person name="Dhillon B."/>
            <person name="Glaser F."/>
            <person name="Hesse C.N."/>
            <person name="Kosti I."/>
            <person name="LaButti K."/>
            <person name="Lindquist E.A."/>
            <person name="Lucas S."/>
            <person name="Salamov A.A."/>
            <person name="Bradshaw R.E."/>
            <person name="Ciuffetti L."/>
            <person name="Hamelin R.C."/>
            <person name="Kema G.H.J."/>
            <person name="Lawrence C."/>
            <person name="Scott J.A."/>
            <person name="Spatafora J.W."/>
            <person name="Turgeon B.G."/>
            <person name="de Wit P.J.G.M."/>
            <person name="Zhong S."/>
            <person name="Goodwin S.B."/>
            <person name="Grigoriev I.V."/>
        </authorList>
    </citation>
    <scope>NUCLEOTIDE SEQUENCE [LARGE SCALE GENOMIC DNA]</scope>
    <source>
        <strain evidence="3">28A</strain>
    </source>
</reference>
<dbReference type="AlphaFoldDB" id="R0KHG0"/>
<dbReference type="EMBL" id="KB908481">
    <property type="protein sequence ID" value="EOA92328.1"/>
    <property type="molecule type" value="Genomic_DNA"/>
</dbReference>
<protein>
    <submittedName>
        <fullName evidence="2">Uncharacterized protein</fullName>
    </submittedName>
</protein>
<dbReference type="Proteomes" id="UP000016935">
    <property type="component" value="Unassembled WGS sequence"/>
</dbReference>
<evidence type="ECO:0000313" key="3">
    <source>
        <dbReference type="Proteomes" id="UP000016935"/>
    </source>
</evidence>
<reference evidence="2 3" key="2">
    <citation type="journal article" date="2013" name="PLoS Genet.">
        <title>Comparative genome structure, secondary metabolite, and effector coding capacity across Cochliobolus pathogens.</title>
        <authorList>
            <person name="Condon B.J."/>
            <person name="Leng Y."/>
            <person name="Wu D."/>
            <person name="Bushley K.E."/>
            <person name="Ohm R.A."/>
            <person name="Otillar R."/>
            <person name="Martin J."/>
            <person name="Schackwitz W."/>
            <person name="Grimwood J."/>
            <person name="MohdZainudin N."/>
            <person name="Xue C."/>
            <person name="Wang R."/>
            <person name="Manning V.A."/>
            <person name="Dhillon B."/>
            <person name="Tu Z.J."/>
            <person name="Steffenson B.J."/>
            <person name="Salamov A."/>
            <person name="Sun H."/>
            <person name="Lowry S."/>
            <person name="LaButti K."/>
            <person name="Han J."/>
            <person name="Copeland A."/>
            <person name="Lindquist E."/>
            <person name="Barry K."/>
            <person name="Schmutz J."/>
            <person name="Baker S.E."/>
            <person name="Ciuffetti L.M."/>
            <person name="Grigoriev I.V."/>
            <person name="Zhong S."/>
            <person name="Turgeon B.G."/>
        </authorList>
    </citation>
    <scope>NUCLEOTIDE SEQUENCE [LARGE SCALE GENOMIC DNA]</scope>
    <source>
        <strain evidence="3">28A</strain>
    </source>
</reference>
<proteinExistence type="predicted"/>
<dbReference type="SUPFAM" id="SSF50494">
    <property type="entry name" value="Trypsin-like serine proteases"/>
    <property type="match status" value="1"/>
</dbReference>
<dbReference type="RefSeq" id="XP_008021167.1">
    <property type="nucleotide sequence ID" value="XM_008022976.1"/>
</dbReference>
<accession>R0KHG0</accession>
<dbReference type="HOGENOM" id="CLU_020547_0_0_1"/>
<evidence type="ECO:0000256" key="1">
    <source>
        <dbReference type="SAM" id="MobiDB-lite"/>
    </source>
</evidence>
<evidence type="ECO:0000313" key="2">
    <source>
        <dbReference type="EMBL" id="EOA92328.1"/>
    </source>
</evidence>
<dbReference type="eggNOG" id="ENOG502QR0D">
    <property type="taxonomic scope" value="Eukaryota"/>
</dbReference>
<organism evidence="2 3">
    <name type="scientific">Exserohilum turcicum (strain 28A)</name>
    <name type="common">Northern leaf blight fungus</name>
    <name type="synonym">Setosphaeria turcica</name>
    <dbReference type="NCBI Taxonomy" id="671987"/>
    <lineage>
        <taxon>Eukaryota</taxon>
        <taxon>Fungi</taxon>
        <taxon>Dikarya</taxon>
        <taxon>Ascomycota</taxon>
        <taxon>Pezizomycotina</taxon>
        <taxon>Dothideomycetes</taxon>
        <taxon>Pleosporomycetidae</taxon>
        <taxon>Pleosporales</taxon>
        <taxon>Pleosporineae</taxon>
        <taxon>Pleosporaceae</taxon>
        <taxon>Exserohilum</taxon>
    </lineage>
</organism>
<feature type="region of interest" description="Disordered" evidence="1">
    <location>
        <begin position="1"/>
        <end position="32"/>
    </location>
</feature>
<dbReference type="InterPro" id="IPR009003">
    <property type="entry name" value="Peptidase_S1_PA"/>
</dbReference>
<dbReference type="STRING" id="671987.R0KHG0"/>
<sequence length="610" mass="68633">MSQQSGSRRPYDPEREHRRRKRYRSRSDEEIQQEMDVRAMPYRVGWPKLPPLPLHTVIQGAFESVEDAASKLQEANIILEAQGIHNVSVLFTYRIPRDEAETDDLSQYLTLTCNFDTTANAHKLLNAVIRLRSMLEQFESTAGAHVECIDYRPIRTFTIQHSELDIRKKWEEATPILLQILEHHEWLSMEMIRRGLEDTPDKCPPTIVIATPTARDPKWHGKVLLDIVTAVDKIAPNFVVEILCGVSLLGDTRHQPSNTIDSTSYEKVLRMGSSIGIHGEDVRCSTLGGAVILEGGVKCGITNWYCVRDDRLDKIFSKTNDGTLKPGNKTLLNAPQRIVSPGTCDHVGYLVSLQRNIQGYKQAFSQGVGYAHDLQREAEKEYMTTYNTNRGVGHVYAGSGRGVVKANKDATDKSKEKTKHLEREYLFPLDWALIRMDNVQQRDIINRLPEAPPPRQALVGRARPCPKWSVFDVNRETVRVAKYGRTSGWTLGTINACMSLINTNNDQDIASIYGFTNQTPGYCFVVTSSVYDRPFMESGDSGSILLRDGSGTQLGLLFGVTVTGEGMFIPLDLVYQDIRKVTGKQVVEPAYTAPETVGWAKYQMRPQAEN</sequence>
<keyword evidence="3" id="KW-1185">Reference proteome</keyword>